<protein>
    <recommendedName>
        <fullName evidence="4">DUF4868 domain-containing protein</fullName>
    </recommendedName>
</protein>
<feature type="compositionally biased region" description="Basic residues" evidence="1">
    <location>
        <begin position="369"/>
        <end position="379"/>
    </location>
</feature>
<evidence type="ECO:0000313" key="2">
    <source>
        <dbReference type="EMBL" id="MBS7230957.1"/>
    </source>
</evidence>
<name>A0ABS5P9H4_9FLAO</name>
<accession>A0ABS5P9H4</accession>
<dbReference type="EMBL" id="JAGYVZ010000005">
    <property type="protein sequence ID" value="MBS7230957.1"/>
    <property type="molecule type" value="Genomic_DNA"/>
</dbReference>
<dbReference type="RefSeq" id="WP_213297357.1">
    <property type="nucleotide sequence ID" value="NZ_JAGYVZ010000005.1"/>
</dbReference>
<organism evidence="2 3">
    <name type="scientific">Flavobacterium psychroterrae</name>
    <dbReference type="NCBI Taxonomy" id="2133767"/>
    <lineage>
        <taxon>Bacteria</taxon>
        <taxon>Pseudomonadati</taxon>
        <taxon>Bacteroidota</taxon>
        <taxon>Flavobacteriia</taxon>
        <taxon>Flavobacteriales</taxon>
        <taxon>Flavobacteriaceae</taxon>
        <taxon>Flavobacterium</taxon>
    </lineage>
</organism>
<gene>
    <name evidence="2" type="ORF">KHA90_07970</name>
</gene>
<sequence>MTIDLNDMEMLLSFAQEMADLGYKYAAFNSDDVNNSNTIEFFRDSSGAKEYCLVMTNDADYFESLPIDKLVSDLEALMQSGIDTSVNEAFDLTAFARLDREKREILDNNLNTKKMNQKNLDFLKDQLKYSGFGETLEGVLKQNLEKGDKEFKIAHEAKFGSDDVKAELHFKKSDQSDMYFFNSYKINLQKEGSKDGLEQIFYINKDNNVTMKEAYNLLEGRAVNKDLKNKEGEVYNCWMKMDLKSAADDKGNFKVNIYHQNYGYDLEATLSKYPIKELLNGEHKENLIASLKKGNVQSVNFIIDGNEKKHFIEANPQFKSINVYDGNMGRISNREGKDKKQSESESNSVSKEQKNTIEGDSDSPESVKKNNRKSKSHSI</sequence>
<proteinExistence type="predicted"/>
<keyword evidence="3" id="KW-1185">Reference proteome</keyword>
<evidence type="ECO:0000313" key="3">
    <source>
        <dbReference type="Proteomes" id="UP000722625"/>
    </source>
</evidence>
<reference evidence="2 3" key="1">
    <citation type="journal article" date="2018" name="Int. J. Syst. Evol. Microbiol.">
        <title>Flavobacterium chryseum sp. nov. and Flavobacterium psychroterrae sp. nov., novel environmental bacteria isolated from Antarctica.</title>
        <authorList>
            <person name="Kralova S."/>
            <person name="Svec P."/>
            <person name="Busse H.J."/>
            <person name="Stankova E."/>
            <person name="Vaczi P."/>
            <person name="Sedlacek I."/>
        </authorList>
    </citation>
    <scope>NUCLEOTIDE SEQUENCE [LARGE SCALE GENOMIC DNA]</scope>
    <source>
        <strain evidence="2 3">CCM 8827</strain>
    </source>
</reference>
<comment type="caution">
    <text evidence="2">The sequence shown here is derived from an EMBL/GenBank/DDBJ whole genome shotgun (WGS) entry which is preliminary data.</text>
</comment>
<feature type="region of interest" description="Disordered" evidence="1">
    <location>
        <begin position="323"/>
        <end position="379"/>
    </location>
</feature>
<evidence type="ECO:0000256" key="1">
    <source>
        <dbReference type="SAM" id="MobiDB-lite"/>
    </source>
</evidence>
<feature type="compositionally biased region" description="Basic and acidic residues" evidence="1">
    <location>
        <begin position="332"/>
        <end position="343"/>
    </location>
</feature>
<dbReference type="Proteomes" id="UP000722625">
    <property type="component" value="Unassembled WGS sequence"/>
</dbReference>
<evidence type="ECO:0008006" key="4">
    <source>
        <dbReference type="Google" id="ProtNLM"/>
    </source>
</evidence>